<organism evidence="1 2">
    <name type="scientific">Flavobacterium jejuense</name>
    <dbReference type="NCBI Taxonomy" id="1544455"/>
    <lineage>
        <taxon>Bacteria</taxon>
        <taxon>Pseudomonadati</taxon>
        <taxon>Bacteroidota</taxon>
        <taxon>Flavobacteriia</taxon>
        <taxon>Flavobacteriales</taxon>
        <taxon>Flavobacteriaceae</taxon>
        <taxon>Flavobacterium</taxon>
    </lineage>
</organism>
<reference evidence="1 2" key="3">
    <citation type="submission" date="2020-02" db="EMBL/GenBank/DDBJ databases">
        <title>Flavobacterium profundi sp. nov., isolated from a deep-sea seamount.</title>
        <authorList>
            <person name="Zhang D.-C."/>
        </authorList>
    </citation>
    <scope>NUCLEOTIDE SEQUENCE [LARGE SCALE GENOMIC DNA]</scope>
    <source>
        <strain evidence="1 2">EC11</strain>
    </source>
</reference>
<keyword evidence="2" id="KW-1185">Reference proteome</keyword>
<evidence type="ECO:0000313" key="1">
    <source>
        <dbReference type="EMBL" id="NHN26267.1"/>
    </source>
</evidence>
<reference evidence="1 2" key="2">
    <citation type="submission" date="2019-05" db="EMBL/GenBank/DDBJ databases">
        <authorList>
            <person name="Lianzixin W."/>
        </authorList>
    </citation>
    <scope>NUCLEOTIDE SEQUENCE [LARGE SCALE GENOMIC DNA]</scope>
    <source>
        <strain evidence="1 2">EC11</strain>
    </source>
</reference>
<dbReference type="RefSeq" id="WP_140962589.1">
    <property type="nucleotide sequence ID" value="NZ_VEVQ02000006.1"/>
</dbReference>
<comment type="caution">
    <text evidence="1">The sequence shown here is derived from an EMBL/GenBank/DDBJ whole genome shotgun (WGS) entry which is preliminary data.</text>
</comment>
<dbReference type="Proteomes" id="UP000817854">
    <property type="component" value="Unassembled WGS sequence"/>
</dbReference>
<proteinExistence type="predicted"/>
<dbReference type="EMBL" id="VEVQ02000006">
    <property type="protein sequence ID" value="NHN26267.1"/>
    <property type="molecule type" value="Genomic_DNA"/>
</dbReference>
<evidence type="ECO:0000313" key="2">
    <source>
        <dbReference type="Proteomes" id="UP000817854"/>
    </source>
</evidence>
<gene>
    <name evidence="1" type="ORF">FIA58_011315</name>
</gene>
<protein>
    <recommendedName>
        <fullName evidence="3">HMA domain-containing protein</fullName>
    </recommendedName>
</protein>
<evidence type="ECO:0008006" key="3">
    <source>
        <dbReference type="Google" id="ProtNLM"/>
    </source>
</evidence>
<accession>A0ABX0IR38</accession>
<name>A0ABX0IR38_9FLAO</name>
<reference evidence="2" key="1">
    <citation type="submission" date="2019-05" db="EMBL/GenBank/DDBJ databases">
        <title>Flavobacterium profundi sp. nov., isolated from a deep-sea seamount.</title>
        <authorList>
            <person name="Zhang D.-C."/>
        </authorList>
    </citation>
    <scope>NUCLEOTIDE SEQUENCE [LARGE SCALE GENOMIC DNA]</scope>
    <source>
        <strain evidence="2">EC11</strain>
    </source>
</reference>
<sequence length="69" mass="8199">MVYVFKTSIQYKKQIKDISKNLNEINEIKKWNFDLEDCDNILRIVAETDITSSVYEIFDALNYSCIELE</sequence>